<keyword evidence="3" id="KW-0596">Phosphopantetheine</keyword>
<name>A0A238VML7_9ACTN</name>
<dbReference type="CDD" id="cd19543">
    <property type="entry name" value="DCL_NRPS"/>
    <property type="match status" value="1"/>
</dbReference>
<keyword evidence="6" id="KW-0045">Antibiotic biosynthesis</keyword>
<dbReference type="GO" id="GO:0031177">
    <property type="term" value="F:phosphopantetheine binding"/>
    <property type="evidence" value="ECO:0007669"/>
    <property type="project" value="TreeGrafter"/>
</dbReference>
<dbReference type="FunFam" id="2.30.38.10:FF:000001">
    <property type="entry name" value="Non-ribosomal peptide synthetase PvdI"/>
    <property type="match status" value="1"/>
</dbReference>
<dbReference type="FunFam" id="1.10.1200.10:FF:000005">
    <property type="entry name" value="Nonribosomal peptide synthetase 1"/>
    <property type="match status" value="1"/>
</dbReference>
<dbReference type="Gene3D" id="2.30.38.10">
    <property type="entry name" value="Luciferase, Domain 3"/>
    <property type="match status" value="1"/>
</dbReference>
<dbReference type="GO" id="GO:0008610">
    <property type="term" value="P:lipid biosynthetic process"/>
    <property type="evidence" value="ECO:0007669"/>
    <property type="project" value="UniProtKB-ARBA"/>
</dbReference>
<dbReference type="SUPFAM" id="SSF56801">
    <property type="entry name" value="Acetyl-CoA synthetase-like"/>
    <property type="match status" value="1"/>
</dbReference>
<dbReference type="CDD" id="cd19534">
    <property type="entry name" value="E_NRPS"/>
    <property type="match status" value="1"/>
</dbReference>
<dbReference type="SUPFAM" id="SSF47336">
    <property type="entry name" value="ACP-like"/>
    <property type="match status" value="1"/>
</dbReference>
<dbReference type="CDD" id="cd05930">
    <property type="entry name" value="A_NRPS"/>
    <property type="match status" value="1"/>
</dbReference>
<dbReference type="FunFam" id="3.30.300.30:FF:000010">
    <property type="entry name" value="Enterobactin synthetase component F"/>
    <property type="match status" value="1"/>
</dbReference>
<feature type="domain" description="Carrier" evidence="8">
    <location>
        <begin position="985"/>
        <end position="1059"/>
    </location>
</feature>
<dbReference type="GO" id="GO:0044550">
    <property type="term" value="P:secondary metabolite biosynthetic process"/>
    <property type="evidence" value="ECO:0007669"/>
    <property type="project" value="UniProtKB-ARBA"/>
</dbReference>
<gene>
    <name evidence="9" type="ORF">SAMN06265355_10266</name>
</gene>
<dbReference type="Pfam" id="PF00501">
    <property type="entry name" value="AMP-binding"/>
    <property type="match status" value="1"/>
</dbReference>
<dbReference type="FunFam" id="3.40.50.980:FF:000001">
    <property type="entry name" value="Non-ribosomal peptide synthetase"/>
    <property type="match status" value="1"/>
</dbReference>
<dbReference type="GO" id="GO:0017000">
    <property type="term" value="P:antibiotic biosynthetic process"/>
    <property type="evidence" value="ECO:0007669"/>
    <property type="project" value="UniProtKB-KW"/>
</dbReference>
<dbReference type="InterPro" id="IPR023213">
    <property type="entry name" value="CAT-like_dom_sf"/>
</dbReference>
<dbReference type="InterPro" id="IPR020845">
    <property type="entry name" value="AMP-binding_CS"/>
</dbReference>
<dbReference type="InterPro" id="IPR010060">
    <property type="entry name" value="NRPS_synth"/>
</dbReference>
<organism evidence="9 10">
    <name type="scientific">Actinomadura mexicana</name>
    <dbReference type="NCBI Taxonomy" id="134959"/>
    <lineage>
        <taxon>Bacteria</taxon>
        <taxon>Bacillati</taxon>
        <taxon>Actinomycetota</taxon>
        <taxon>Actinomycetes</taxon>
        <taxon>Streptosporangiales</taxon>
        <taxon>Thermomonosporaceae</taxon>
        <taxon>Actinomadura</taxon>
    </lineage>
</organism>
<dbReference type="PROSITE" id="PS00455">
    <property type="entry name" value="AMP_BINDING"/>
    <property type="match status" value="1"/>
</dbReference>
<dbReference type="Gene3D" id="3.30.559.30">
    <property type="entry name" value="Nonribosomal peptide synthetase, condensation domain"/>
    <property type="match status" value="2"/>
</dbReference>
<evidence type="ECO:0000256" key="3">
    <source>
        <dbReference type="ARBA" id="ARBA00022450"/>
    </source>
</evidence>
<dbReference type="InterPro" id="IPR001242">
    <property type="entry name" value="Condensation_dom"/>
</dbReference>
<dbReference type="Pfam" id="PF00550">
    <property type="entry name" value="PP-binding"/>
    <property type="match status" value="1"/>
</dbReference>
<evidence type="ECO:0000256" key="1">
    <source>
        <dbReference type="ARBA" id="ARBA00001957"/>
    </source>
</evidence>
<dbReference type="GO" id="GO:0003824">
    <property type="term" value="F:catalytic activity"/>
    <property type="evidence" value="ECO:0007669"/>
    <property type="project" value="InterPro"/>
</dbReference>
<dbReference type="Pfam" id="PF00668">
    <property type="entry name" value="Condensation"/>
    <property type="match status" value="2"/>
</dbReference>
<dbReference type="NCBIfam" id="TIGR01733">
    <property type="entry name" value="AA-adenyl-dom"/>
    <property type="match status" value="1"/>
</dbReference>
<evidence type="ECO:0000256" key="5">
    <source>
        <dbReference type="ARBA" id="ARBA00022737"/>
    </source>
</evidence>
<protein>
    <submittedName>
        <fullName evidence="9">Non-ribosomal peptide synthase domain TIGR01720/amino acid adenylation domain-containing protein</fullName>
    </submittedName>
</protein>
<dbReference type="Pfam" id="PF13193">
    <property type="entry name" value="AMP-binding_C"/>
    <property type="match status" value="1"/>
</dbReference>
<evidence type="ECO:0000256" key="6">
    <source>
        <dbReference type="ARBA" id="ARBA00023194"/>
    </source>
</evidence>
<dbReference type="Gene3D" id="3.40.50.980">
    <property type="match status" value="2"/>
</dbReference>
<dbReference type="GO" id="GO:0043041">
    <property type="term" value="P:amino acid activation for nonribosomal peptide biosynthetic process"/>
    <property type="evidence" value="ECO:0007669"/>
    <property type="project" value="TreeGrafter"/>
</dbReference>
<evidence type="ECO:0000313" key="10">
    <source>
        <dbReference type="Proteomes" id="UP000198420"/>
    </source>
</evidence>
<proteinExistence type="inferred from homology"/>
<evidence type="ECO:0000313" key="9">
    <source>
        <dbReference type="EMBL" id="SNR35448.1"/>
    </source>
</evidence>
<dbReference type="PANTHER" id="PTHR45527:SF1">
    <property type="entry name" value="FATTY ACID SYNTHASE"/>
    <property type="match status" value="1"/>
</dbReference>
<dbReference type="InterPro" id="IPR036736">
    <property type="entry name" value="ACP-like_sf"/>
</dbReference>
<dbReference type="PROSITE" id="PS00012">
    <property type="entry name" value="PHOSPHOPANTETHEINE"/>
    <property type="match status" value="1"/>
</dbReference>
<reference evidence="10" key="1">
    <citation type="submission" date="2017-06" db="EMBL/GenBank/DDBJ databases">
        <authorList>
            <person name="Varghese N."/>
            <person name="Submissions S."/>
        </authorList>
    </citation>
    <scope>NUCLEOTIDE SEQUENCE [LARGE SCALE GENOMIC DNA]</scope>
    <source>
        <strain evidence="10">DSM 44485</strain>
    </source>
</reference>
<keyword evidence="4" id="KW-0597">Phosphoprotein</keyword>
<dbReference type="EMBL" id="FZNP01000002">
    <property type="protein sequence ID" value="SNR35448.1"/>
    <property type="molecule type" value="Genomic_DNA"/>
</dbReference>
<keyword evidence="10" id="KW-1185">Reference proteome</keyword>
<dbReference type="FunFam" id="3.40.50.12780:FF:000012">
    <property type="entry name" value="Non-ribosomal peptide synthetase"/>
    <property type="match status" value="1"/>
</dbReference>
<dbReference type="InterPro" id="IPR009081">
    <property type="entry name" value="PP-bd_ACP"/>
</dbReference>
<evidence type="ECO:0000259" key="8">
    <source>
        <dbReference type="PROSITE" id="PS50075"/>
    </source>
</evidence>
<comment type="cofactor">
    <cofactor evidence="1">
        <name>pantetheine 4'-phosphate</name>
        <dbReference type="ChEBI" id="CHEBI:47942"/>
    </cofactor>
</comment>
<dbReference type="InterPro" id="IPR006162">
    <property type="entry name" value="Ppantetheine_attach_site"/>
</dbReference>
<sequence length="1569" mass="171221">MIDNGAVEKVFPLTAMQQGMLLHSVGDPAAGFYVNQIVLTLRGPLDASRLRDAWQWAADRYPALRTAFIWEGTDEPLQAVRTSVAVPWTELDWRAAPPEERERKLSGLLEDDRSRPFELARAPLMRLVLARLTDEDWHLVLTFHHLLLDGWSVHLVIDDAFGRYRRPDAAGAEDAQDAQDAAPGPPYWEYVAWLHRQDLAEAERHWREHLAGFSEPTPLSVGHSAAGGEPGFGEITDVMPDGLRARLEDLARRRRLTLGTIVHGAWAILLSRYSGQRDVVFGSVVSTRPPQVPDVERMVGLLSATLPIRVRVDESAPLLRWLATVQTDLAAGRRYDYSPLAQVQRWSDVPGGTALFDSIVAYENYPVRTGWLGADDPLRVTGVRAHERPHYPVTLVVAGTDDLEVRLHHDRRRLSDPAAERMLGHLRTLLTDIADGLAADPDRPVGGLRLLTSAEEDRLLHDWADGGEPELLAPTVPGLLDEQARRRPDALAVICGEQRLTYREFDARVNRLAHHLRAAGVGPDVPVAVCLERSVELLVALLAVVKAGGCYVPLEPEYPQARIASLIADTGVRLVLTGGAAADRLPRAGAPRLLRLDAEAEEIDRAPATPPEPGVSPDNLLYIICTSGSTGRPKGVMVTHRGVLNHLGWMQRTFPIGPDDRIAQRTSVGFDASVWEVFWPFLTGAALVVPDTDAKDPERLAQVMDEHRVTVVSYVPSLLNTVLVDPGRRLGHHLRLVLIAGEALPAGLVNAFREVCHAEAANVYGPTETSVSCVIWPVPDRSDVTRVPIGRPLTGTRGYVLDTELRPVPVGVPGELYVGGSGVARGYLARPGMTAERFVPDPFGTGGGRLYRTGDLVRRLPDGSLEFVARADLQVKVRGFRIELGEIEAVLSGHPAVRDVVVTAQDQENTSSRRLVAYVLPALGAEPVPVSELREYLAARLPDYMVPAVFVWLDALPLTANGKVDRALLPAPDGVRPELAQEFVPPRDPAEKTLSAIWADVLGVDRVGALDNFFELGGDSILSIMVVSRAAQEGLRITPRQFFDKQTVRELAAVAEPMTRPIGVRRAGKGAAADARDLPLTPVQHWFFEQDLARPGHWNQGWLFALDAEADADADCARIAEHLRDVVAALVDRNEALRLSFDRSGPDGRWRAGVRAVDRAATDASVALVDVTGRDDWDASLHEALAAAAEFDLGRPPLLRVLVIDGGRPDRRRLALLAHHLIIDGVSWRILLDDLHAGFRQAAAGAPVRLPPATTPTSAWSRALSELAHAPETEADLEFWLAQTAADPAGPEPDLRHPPERAGEADTARTTVGLDAEQTRLLLREVPRAYRTHIDDVLLTALARALTRTTPSNDVSLWLEGHGREQHLVDGADLSRTLGWFTSIAPVRLSLPPGDDPGTALKAVKEQLRAVPHHGLSYGLLRHLHSAHASTLAARPAPRVGFNYLGQFDSAITGEHTEPGGHDGPALRLRRAPESPPPAFHPDNSRPHLLDIDAITIDGHLNITFSYSAAHYSDQAVERLAEETIANLRELISHCTGRGAGGYTPSDFPESGLDQGGLDTLLTALTEDR</sequence>
<dbReference type="SUPFAM" id="SSF52777">
    <property type="entry name" value="CoA-dependent acyltransferases"/>
    <property type="match status" value="4"/>
</dbReference>
<dbReference type="Gene3D" id="1.10.1200.10">
    <property type="entry name" value="ACP-like"/>
    <property type="match status" value="1"/>
</dbReference>
<keyword evidence="5" id="KW-0677">Repeat</keyword>
<feature type="compositionally biased region" description="Basic and acidic residues" evidence="7">
    <location>
        <begin position="1293"/>
        <end position="1307"/>
    </location>
</feature>
<dbReference type="GO" id="GO:0005737">
    <property type="term" value="C:cytoplasm"/>
    <property type="evidence" value="ECO:0007669"/>
    <property type="project" value="TreeGrafter"/>
</dbReference>
<dbReference type="InterPro" id="IPR000873">
    <property type="entry name" value="AMP-dep_synth/lig_dom"/>
</dbReference>
<evidence type="ECO:0000256" key="4">
    <source>
        <dbReference type="ARBA" id="ARBA00022553"/>
    </source>
</evidence>
<dbReference type="PROSITE" id="PS50075">
    <property type="entry name" value="CARRIER"/>
    <property type="match status" value="1"/>
</dbReference>
<dbReference type="Gene3D" id="3.30.559.10">
    <property type="entry name" value="Chloramphenicol acetyltransferase-like domain"/>
    <property type="match status" value="2"/>
</dbReference>
<dbReference type="Gene3D" id="3.30.300.30">
    <property type="match status" value="1"/>
</dbReference>
<evidence type="ECO:0000256" key="2">
    <source>
        <dbReference type="ARBA" id="ARBA00006432"/>
    </source>
</evidence>
<dbReference type="NCBIfam" id="TIGR01720">
    <property type="entry name" value="NRPS-para261"/>
    <property type="match status" value="1"/>
</dbReference>
<dbReference type="Proteomes" id="UP000198420">
    <property type="component" value="Unassembled WGS sequence"/>
</dbReference>
<accession>A0A238VML7</accession>
<dbReference type="InterPro" id="IPR045851">
    <property type="entry name" value="AMP-bd_C_sf"/>
</dbReference>
<comment type="similarity">
    <text evidence="2">Belongs to the ATP-dependent AMP-binding enzyme family.</text>
</comment>
<dbReference type="InterPro" id="IPR010071">
    <property type="entry name" value="AA_adenyl_dom"/>
</dbReference>
<dbReference type="InterPro" id="IPR025110">
    <property type="entry name" value="AMP-bd_C"/>
</dbReference>
<evidence type="ECO:0000256" key="7">
    <source>
        <dbReference type="SAM" id="MobiDB-lite"/>
    </source>
</evidence>
<feature type="region of interest" description="Disordered" evidence="7">
    <location>
        <begin position="1287"/>
        <end position="1308"/>
    </location>
</feature>
<dbReference type="PANTHER" id="PTHR45527">
    <property type="entry name" value="NONRIBOSOMAL PEPTIDE SYNTHETASE"/>
    <property type="match status" value="1"/>
</dbReference>